<feature type="compositionally biased region" description="Basic and acidic residues" evidence="3">
    <location>
        <begin position="307"/>
        <end position="321"/>
    </location>
</feature>
<evidence type="ECO:0000313" key="5">
    <source>
        <dbReference type="Proteomes" id="UP001162640"/>
    </source>
</evidence>
<dbReference type="PANTHER" id="PTHR46093:SF18">
    <property type="entry name" value="FIBRONECTIN TYPE-III DOMAIN-CONTAINING PROTEIN"/>
    <property type="match status" value="1"/>
</dbReference>
<dbReference type="Gene3D" id="2.120.10.80">
    <property type="entry name" value="Kelch-type beta propeller"/>
    <property type="match status" value="1"/>
</dbReference>
<accession>A0A9W7BCG3</accession>
<evidence type="ECO:0000256" key="1">
    <source>
        <dbReference type="ARBA" id="ARBA00022441"/>
    </source>
</evidence>
<reference evidence="5" key="1">
    <citation type="journal article" date="2023" name="Commun. Biol.">
        <title>Genome analysis of Parmales, the sister group of diatoms, reveals the evolutionary specialization of diatoms from phago-mixotrophs to photoautotrophs.</title>
        <authorList>
            <person name="Ban H."/>
            <person name="Sato S."/>
            <person name="Yoshikawa S."/>
            <person name="Yamada K."/>
            <person name="Nakamura Y."/>
            <person name="Ichinomiya M."/>
            <person name="Sato N."/>
            <person name="Blanc-Mathieu R."/>
            <person name="Endo H."/>
            <person name="Kuwata A."/>
            <person name="Ogata H."/>
        </authorList>
    </citation>
    <scope>NUCLEOTIDE SEQUENCE [LARGE SCALE GENOMIC DNA]</scope>
</reference>
<evidence type="ECO:0000256" key="2">
    <source>
        <dbReference type="ARBA" id="ARBA00022737"/>
    </source>
</evidence>
<comment type="caution">
    <text evidence="4">The sequence shown here is derived from an EMBL/GenBank/DDBJ whole genome shotgun (WGS) entry which is preliminary data.</text>
</comment>
<feature type="compositionally biased region" description="Polar residues" evidence="3">
    <location>
        <begin position="267"/>
        <end position="288"/>
    </location>
</feature>
<organism evidence="4 5">
    <name type="scientific">Triparma laevis f. inornata</name>
    <dbReference type="NCBI Taxonomy" id="1714386"/>
    <lineage>
        <taxon>Eukaryota</taxon>
        <taxon>Sar</taxon>
        <taxon>Stramenopiles</taxon>
        <taxon>Ochrophyta</taxon>
        <taxon>Bolidophyceae</taxon>
        <taxon>Parmales</taxon>
        <taxon>Triparmaceae</taxon>
        <taxon>Triparma</taxon>
    </lineage>
</organism>
<name>A0A9W7BCG3_9STRA</name>
<proteinExistence type="predicted"/>
<feature type="compositionally biased region" description="Polar residues" evidence="3">
    <location>
        <begin position="212"/>
        <end position="227"/>
    </location>
</feature>
<sequence length="642" mass="68401">MGSAASLTSSSSSTPPPKSSALTLCASALGNGGSGAQATKLPDTTTVIVHGGGASVSITYAGASLINDLNYFSMRLSKTGGPMPTIEGHTLTGLSGRKAMILGGLTIGRRSSGFAGGFSNKDGPVLMQPSEQPVKTSMGSGWVLHAGRRRASGSSLVPLMRRGSKSDPEIPSQWVRQQFLGQPPIRRAYHSAHRVLVGGKERIVIYGGEVGNTLSRPSSVGSMNSRGSRGEGLAEEDEKRRREHEERLNERLALLQLEGKSREIGKSPSNVGSNPPSRRGSLTSTGSDGRSPAHFNFNVNDSGNMSDLEKDDSMNDEDYKEKPRRRSLNFNPPLSPMALALEPPSPSSKRDDFAEQDDDDGFLYVLDCSSWVWKAGTCATETQEELGWDNEVDEAMQFPSSRSYYPPARARHTATSVTDDGNYTIVFGGYKTKSTIMMQKDEEFGDNTYTSNIGNPLNDAWQLQTVGNGDSVRFIWKRLKNLGAPPCSRWGHASVSIGSGAMVVYGGCGEPVDLDLPRNPVSEVSNALDDCYVFHLGGFAGEGGHFRDSSGTLSESVEMGDGLWVRVPGNCGLGKRVCPAATVTGGAIVIFGGTRGKNDTQTGKSKISGAPVYVQRALKDARVIDAKLLLHLDVAGDLTSVA</sequence>
<feature type="compositionally biased region" description="Basic and acidic residues" evidence="3">
    <location>
        <begin position="237"/>
        <end position="250"/>
    </location>
</feature>
<protein>
    <submittedName>
        <fullName evidence="4">Uncharacterized protein</fullName>
    </submittedName>
</protein>
<evidence type="ECO:0000313" key="4">
    <source>
        <dbReference type="EMBL" id="GMH86041.1"/>
    </source>
</evidence>
<gene>
    <name evidence="4" type="ORF">TL16_g10418</name>
</gene>
<keyword evidence="2" id="KW-0677">Repeat</keyword>
<evidence type="ECO:0000256" key="3">
    <source>
        <dbReference type="SAM" id="MobiDB-lite"/>
    </source>
</evidence>
<dbReference type="SUPFAM" id="SSF117281">
    <property type="entry name" value="Kelch motif"/>
    <property type="match status" value="1"/>
</dbReference>
<dbReference type="PANTHER" id="PTHR46093">
    <property type="entry name" value="ACYL-COA-BINDING DOMAIN-CONTAINING PROTEIN 5"/>
    <property type="match status" value="1"/>
</dbReference>
<feature type="region of interest" description="Disordered" evidence="3">
    <location>
        <begin position="211"/>
        <end position="355"/>
    </location>
</feature>
<dbReference type="Proteomes" id="UP001162640">
    <property type="component" value="Unassembled WGS sequence"/>
</dbReference>
<dbReference type="EMBL" id="BLQM01000369">
    <property type="protein sequence ID" value="GMH86041.1"/>
    <property type="molecule type" value="Genomic_DNA"/>
</dbReference>
<dbReference type="InterPro" id="IPR015915">
    <property type="entry name" value="Kelch-typ_b-propeller"/>
</dbReference>
<keyword evidence="1" id="KW-0880">Kelch repeat</keyword>
<feature type="region of interest" description="Disordered" evidence="3">
    <location>
        <begin position="1"/>
        <end position="20"/>
    </location>
</feature>
<dbReference type="AlphaFoldDB" id="A0A9W7BCG3"/>